<evidence type="ECO:0000256" key="4">
    <source>
        <dbReference type="SAM" id="MobiDB-lite"/>
    </source>
</evidence>
<accession>A0A2K9MHZ7</accession>
<organism evidence="6 7">
    <name type="scientific">Paracoccus jeotgali</name>
    <dbReference type="NCBI Taxonomy" id="2065379"/>
    <lineage>
        <taxon>Bacteria</taxon>
        <taxon>Pseudomonadati</taxon>
        <taxon>Pseudomonadota</taxon>
        <taxon>Alphaproteobacteria</taxon>
        <taxon>Rhodobacterales</taxon>
        <taxon>Paracoccaceae</taxon>
        <taxon>Paracoccus</taxon>
    </lineage>
</organism>
<evidence type="ECO:0000256" key="2">
    <source>
        <dbReference type="ARBA" id="ARBA00023125"/>
    </source>
</evidence>
<dbReference type="Proteomes" id="UP000234882">
    <property type="component" value="Chromosome"/>
</dbReference>
<evidence type="ECO:0000256" key="3">
    <source>
        <dbReference type="ARBA" id="ARBA00023163"/>
    </source>
</evidence>
<dbReference type="Pfam" id="PF12833">
    <property type="entry name" value="HTH_18"/>
    <property type="match status" value="1"/>
</dbReference>
<dbReference type="InterPro" id="IPR018060">
    <property type="entry name" value="HTH_AraC"/>
</dbReference>
<evidence type="ECO:0000313" key="7">
    <source>
        <dbReference type="Proteomes" id="UP000234882"/>
    </source>
</evidence>
<dbReference type="RefSeq" id="WP_101500602.1">
    <property type="nucleotide sequence ID" value="NZ_CP025583.1"/>
</dbReference>
<keyword evidence="1" id="KW-0805">Transcription regulation</keyword>
<dbReference type="SUPFAM" id="SSF46689">
    <property type="entry name" value="Homeodomain-like"/>
    <property type="match status" value="1"/>
</dbReference>
<dbReference type="Gene3D" id="1.10.10.60">
    <property type="entry name" value="Homeodomain-like"/>
    <property type="match status" value="1"/>
</dbReference>
<reference evidence="7" key="1">
    <citation type="submission" date="2017-12" db="EMBL/GenBank/DDBJ databases">
        <title>Genomic analysis of Paracoccus sp. CBA4604.</title>
        <authorList>
            <person name="Roh S.W."/>
            <person name="Kim J.Y."/>
            <person name="Kim J.S."/>
        </authorList>
    </citation>
    <scope>NUCLEOTIDE SEQUENCE [LARGE SCALE GENOMIC DNA]</scope>
    <source>
        <strain evidence="7">CBA4604</strain>
    </source>
</reference>
<proteinExistence type="predicted"/>
<sequence length="306" mass="32687">MTEHWRPRPPTADPRRFQGDLRAVCGAFQVHAAARPAGLVTAERFGGFDLVRVATNARAIERDATDAMRDHVPHYFLIRQLSGRSHMAQRDHQVTLQPGDFFLASSTRASLFRYEGNSVQASLHLPRAPLSDAFGKAAAGGLHLPGDSVMGRAVGRALRRLAGQVDELAELLAIAQGGGDSGLRLADAAQGLIARRASDPALTPAVLAETLGVSLRCLQRALAATGDTASGAIAARRMALVRDLLRQRSDLTVTACAAAAGFPDISRFTRDFRAAHGCTPGQYRRAPQPDAAPNVAIRQDRPQARA</sequence>
<dbReference type="GO" id="GO:0003700">
    <property type="term" value="F:DNA-binding transcription factor activity"/>
    <property type="evidence" value="ECO:0007669"/>
    <property type="project" value="InterPro"/>
</dbReference>
<evidence type="ECO:0000259" key="5">
    <source>
        <dbReference type="PROSITE" id="PS01124"/>
    </source>
</evidence>
<evidence type="ECO:0000313" key="6">
    <source>
        <dbReference type="EMBL" id="AUM75259.1"/>
    </source>
</evidence>
<gene>
    <name evidence="6" type="ORF">CYR75_13970</name>
</gene>
<dbReference type="EMBL" id="CP025583">
    <property type="protein sequence ID" value="AUM75259.1"/>
    <property type="molecule type" value="Genomic_DNA"/>
</dbReference>
<dbReference type="SMART" id="SM00342">
    <property type="entry name" value="HTH_ARAC"/>
    <property type="match status" value="1"/>
</dbReference>
<feature type="region of interest" description="Disordered" evidence="4">
    <location>
        <begin position="279"/>
        <end position="306"/>
    </location>
</feature>
<dbReference type="InterPro" id="IPR009057">
    <property type="entry name" value="Homeodomain-like_sf"/>
</dbReference>
<dbReference type="AlphaFoldDB" id="A0A2K9MHZ7"/>
<protein>
    <recommendedName>
        <fullName evidence="5">HTH araC/xylS-type domain-containing protein</fullName>
    </recommendedName>
</protein>
<dbReference type="GO" id="GO:0043565">
    <property type="term" value="F:sequence-specific DNA binding"/>
    <property type="evidence" value="ECO:0007669"/>
    <property type="project" value="InterPro"/>
</dbReference>
<dbReference type="InterPro" id="IPR050204">
    <property type="entry name" value="AraC_XylS_family_regulators"/>
</dbReference>
<dbReference type="PROSITE" id="PS01124">
    <property type="entry name" value="HTH_ARAC_FAMILY_2"/>
    <property type="match status" value="1"/>
</dbReference>
<dbReference type="PANTHER" id="PTHR46796">
    <property type="entry name" value="HTH-TYPE TRANSCRIPTIONAL ACTIVATOR RHAS-RELATED"/>
    <property type="match status" value="1"/>
</dbReference>
<keyword evidence="7" id="KW-1185">Reference proteome</keyword>
<dbReference type="PANTHER" id="PTHR46796:SF6">
    <property type="entry name" value="ARAC SUBFAMILY"/>
    <property type="match status" value="1"/>
</dbReference>
<dbReference type="OrthoDB" id="9793400at2"/>
<keyword evidence="3" id="KW-0804">Transcription</keyword>
<dbReference type="KEGG" id="paru:CYR75_13970"/>
<evidence type="ECO:0000256" key="1">
    <source>
        <dbReference type="ARBA" id="ARBA00023015"/>
    </source>
</evidence>
<feature type="domain" description="HTH araC/xylS-type" evidence="5">
    <location>
        <begin position="187"/>
        <end position="286"/>
    </location>
</feature>
<dbReference type="Pfam" id="PF14525">
    <property type="entry name" value="AraC_binding_2"/>
    <property type="match status" value="1"/>
</dbReference>
<dbReference type="InterPro" id="IPR035418">
    <property type="entry name" value="AraC-bd_2"/>
</dbReference>
<keyword evidence="2" id="KW-0238">DNA-binding</keyword>
<name>A0A2K9MHZ7_9RHOB</name>